<dbReference type="Gene3D" id="1.10.640.10">
    <property type="entry name" value="Haem peroxidase domain superfamily, animal type"/>
    <property type="match status" value="1"/>
</dbReference>
<gene>
    <name evidence="7" type="ORF">B4U79_07448</name>
</gene>
<proteinExistence type="predicted"/>
<feature type="binding site" description="axial binding residue" evidence="5">
    <location>
        <position position="365"/>
    </location>
    <ligand>
        <name>heme b</name>
        <dbReference type="ChEBI" id="CHEBI:60344"/>
    </ligand>
    <ligandPart>
        <name>Fe</name>
        <dbReference type="ChEBI" id="CHEBI:18248"/>
    </ligandPart>
</feature>
<dbReference type="SUPFAM" id="SSF48113">
    <property type="entry name" value="Heme-dependent peroxidases"/>
    <property type="match status" value="1"/>
</dbReference>
<evidence type="ECO:0000256" key="4">
    <source>
        <dbReference type="ARBA" id="ARBA00022729"/>
    </source>
</evidence>
<feature type="chain" id="PRO_5019427805" evidence="6">
    <location>
        <begin position="17"/>
        <end position="590"/>
    </location>
</feature>
<dbReference type="PANTHER" id="PTHR11475:SF143">
    <property type="entry name" value="PUTATIVE-RELATED"/>
    <property type="match status" value="1"/>
</dbReference>
<dbReference type="InterPro" id="IPR019791">
    <property type="entry name" value="Haem_peroxidase_animal"/>
</dbReference>
<dbReference type="OrthoDB" id="823504at2759"/>
<keyword evidence="5" id="KW-0349">Heme</keyword>
<accession>A0A443QDP9</accession>
<feature type="signal peptide" evidence="6">
    <location>
        <begin position="1"/>
        <end position="16"/>
    </location>
</feature>
<dbReference type="GO" id="GO:0006979">
    <property type="term" value="P:response to oxidative stress"/>
    <property type="evidence" value="ECO:0007669"/>
    <property type="project" value="InterPro"/>
</dbReference>
<keyword evidence="4 6" id="KW-0732">Signal</keyword>
<dbReference type="Proteomes" id="UP000285301">
    <property type="component" value="Unassembled WGS sequence"/>
</dbReference>
<evidence type="ECO:0000313" key="7">
    <source>
        <dbReference type="EMBL" id="RWS01163.1"/>
    </source>
</evidence>
<dbReference type="GO" id="GO:0004601">
    <property type="term" value="F:peroxidase activity"/>
    <property type="evidence" value="ECO:0007669"/>
    <property type="project" value="UniProtKB-KW"/>
</dbReference>
<keyword evidence="3 7" id="KW-0560">Oxidoreductase</keyword>
<dbReference type="GO" id="GO:0020037">
    <property type="term" value="F:heme binding"/>
    <property type="evidence" value="ECO:0007669"/>
    <property type="project" value="InterPro"/>
</dbReference>
<evidence type="ECO:0000256" key="2">
    <source>
        <dbReference type="ARBA" id="ARBA00022525"/>
    </source>
</evidence>
<keyword evidence="5" id="KW-0479">Metal-binding</keyword>
<evidence type="ECO:0000256" key="3">
    <source>
        <dbReference type="ARBA" id="ARBA00022559"/>
    </source>
</evidence>
<dbReference type="STRING" id="1965070.A0A443QDP9"/>
<evidence type="ECO:0000313" key="8">
    <source>
        <dbReference type="Proteomes" id="UP000285301"/>
    </source>
</evidence>
<protein>
    <submittedName>
        <fullName evidence="7">Peroxidase-like protein</fullName>
    </submittedName>
</protein>
<evidence type="ECO:0000256" key="5">
    <source>
        <dbReference type="PIRSR" id="PIRSR619791-2"/>
    </source>
</evidence>
<dbReference type="Pfam" id="PF03098">
    <property type="entry name" value="An_peroxidase"/>
    <property type="match status" value="1"/>
</dbReference>
<evidence type="ECO:0000256" key="6">
    <source>
        <dbReference type="SAM" id="SignalP"/>
    </source>
</evidence>
<dbReference type="GO" id="GO:0046872">
    <property type="term" value="F:metal ion binding"/>
    <property type="evidence" value="ECO:0007669"/>
    <property type="project" value="UniProtKB-KW"/>
</dbReference>
<dbReference type="EMBL" id="NCKU01009735">
    <property type="protein sequence ID" value="RWS01163.1"/>
    <property type="molecule type" value="Genomic_DNA"/>
</dbReference>
<keyword evidence="5" id="KW-0408">Iron</keyword>
<dbReference type="AlphaFoldDB" id="A0A443QDP9"/>
<dbReference type="InterPro" id="IPR010255">
    <property type="entry name" value="Haem_peroxidase_sf"/>
</dbReference>
<keyword evidence="8" id="KW-1185">Reference proteome</keyword>
<dbReference type="PRINTS" id="PR00457">
    <property type="entry name" value="ANPEROXIDASE"/>
</dbReference>
<dbReference type="InterPro" id="IPR037120">
    <property type="entry name" value="Haem_peroxidase_sf_animal"/>
</dbReference>
<comment type="caution">
    <text evidence="7">The sequence shown here is derived from an EMBL/GenBank/DDBJ whole genome shotgun (WGS) entry which is preliminary data.</text>
</comment>
<dbReference type="PROSITE" id="PS50292">
    <property type="entry name" value="PEROXIDASE_3"/>
    <property type="match status" value="1"/>
</dbReference>
<keyword evidence="2" id="KW-0964">Secreted</keyword>
<name>A0A443QDP9_9ACAR</name>
<comment type="subcellular location">
    <subcellularLocation>
        <location evidence="1">Secreted</location>
    </subcellularLocation>
</comment>
<organism evidence="7 8">
    <name type="scientific">Dinothrombium tinctorium</name>
    <dbReference type="NCBI Taxonomy" id="1965070"/>
    <lineage>
        <taxon>Eukaryota</taxon>
        <taxon>Metazoa</taxon>
        <taxon>Ecdysozoa</taxon>
        <taxon>Arthropoda</taxon>
        <taxon>Chelicerata</taxon>
        <taxon>Arachnida</taxon>
        <taxon>Acari</taxon>
        <taxon>Acariformes</taxon>
        <taxon>Trombidiformes</taxon>
        <taxon>Prostigmata</taxon>
        <taxon>Anystina</taxon>
        <taxon>Parasitengona</taxon>
        <taxon>Trombidioidea</taxon>
        <taxon>Trombidiidae</taxon>
        <taxon>Dinothrombium</taxon>
    </lineage>
</organism>
<dbReference type="FunFam" id="1.10.640.10:FF:000003">
    <property type="entry name" value="chorion peroxidase"/>
    <property type="match status" value="1"/>
</dbReference>
<dbReference type="GO" id="GO:0005576">
    <property type="term" value="C:extracellular region"/>
    <property type="evidence" value="ECO:0007669"/>
    <property type="project" value="UniProtKB-SubCell"/>
</dbReference>
<reference evidence="7 8" key="1">
    <citation type="journal article" date="2018" name="Gigascience">
        <title>Genomes of trombidid mites reveal novel predicted allergens and laterally-transferred genes associated with secondary metabolism.</title>
        <authorList>
            <person name="Dong X."/>
            <person name="Chaisiri K."/>
            <person name="Xia D."/>
            <person name="Armstrong S.D."/>
            <person name="Fang Y."/>
            <person name="Donnelly M.J."/>
            <person name="Kadowaki T."/>
            <person name="McGarry J.W."/>
            <person name="Darby A.C."/>
            <person name="Makepeace B.L."/>
        </authorList>
    </citation>
    <scope>NUCLEOTIDE SEQUENCE [LARGE SCALE GENOMIC DNA]</scope>
    <source>
        <strain evidence="7">UoL-WK</strain>
    </source>
</reference>
<keyword evidence="3 7" id="KW-0575">Peroxidase</keyword>
<dbReference type="PANTHER" id="PTHR11475">
    <property type="entry name" value="OXIDASE/PEROXIDASE"/>
    <property type="match status" value="1"/>
</dbReference>
<sequence>MSTVLLILLIVIAAKEREKRRVICEYQPTPRCKRVAKSRYRTIDGSCNNLKHSKWGKSYTCYPRFMDANYPDGHGNDIMNPRLLNPRKLSNSLFKEDVPHKSKKHNLMLMNWGQILANEMTYTSGILMPLYFRQIEPCCNESDASFHPKCAPIFIPENDFLNKELGHSCMNFVRSEVCPSCKNEPRKSINIRTSFLDFSIIYGNAESDLEKTRAYKNGLLNMKKNFLEDVGKNEDGPCGVKWRLWYPEVKNIECFVSGDDYVNSNPWKAAVQTVFVREHNRLAKLYRDAFPHLNDEELFQRARRILIAKVQMITYNEFLPAFFGQNLMEEFELAVLKDGYTEYNEEIDPSTTIEFSTAAFRAIGHSMISSGTTRRAANGNVIKERIDDTWHYVVNFTKGRLDQYIRGYLFDPSNEIDMFYEDTIRNYFEKNFNNIPKYGTDMTAVDIQRGRDHGLPSYAQVYEKCYEKKIESFDDLKGILRDENIEKLSKTYETAEEIELYPGIAAEVHVQGASLGPVAICLWHHHFYNIKFGDRFYFEHKNQMGSLTENELKYVRNTTLSTIICQNGDTFRQYQITKNAFLLPSSRLKA</sequence>
<evidence type="ECO:0000256" key="1">
    <source>
        <dbReference type="ARBA" id="ARBA00004613"/>
    </source>
</evidence>